<organism evidence="1 2">
    <name type="scientific">Pseudomonas tremae</name>
    <dbReference type="NCBI Taxonomy" id="200454"/>
    <lineage>
        <taxon>Bacteria</taxon>
        <taxon>Pseudomonadati</taxon>
        <taxon>Pseudomonadota</taxon>
        <taxon>Gammaproteobacteria</taxon>
        <taxon>Pseudomonadales</taxon>
        <taxon>Pseudomonadaceae</taxon>
        <taxon>Pseudomonas</taxon>
    </lineage>
</organism>
<gene>
    <name evidence="1" type="ORF">ALO43_100441</name>
</gene>
<sequence length="141" mass="16017">MKRLSSSVCATPTWTRCICFRPSFFPGRVTVKLILTALWNWRCWCLWRGLLPVCATLVEGLERRRCQVVSIRQRQRLGLQAGPPKTLMQITLYDYQGPQACTPAVAATFGGLCGPGLLCILISLSACWPDYFLDWPPRRIR</sequence>
<dbReference type="Proteomes" id="UP000050523">
    <property type="component" value="Unassembled WGS sequence"/>
</dbReference>
<comment type="caution">
    <text evidence="1">The sequence shown here is derived from an EMBL/GenBank/DDBJ whole genome shotgun (WGS) entry which is preliminary data.</text>
</comment>
<name>A0AA40P3V3_9PSED</name>
<evidence type="ECO:0000313" key="1">
    <source>
        <dbReference type="EMBL" id="KPY96728.1"/>
    </source>
</evidence>
<dbReference type="AlphaFoldDB" id="A0AA40P3V3"/>
<accession>A0AA40P3V3</accession>
<reference evidence="1 2" key="1">
    <citation type="submission" date="2015-09" db="EMBL/GenBank/DDBJ databases">
        <title>Genome announcement of multiple Pseudomonas syringae strains.</title>
        <authorList>
            <person name="Thakur S."/>
            <person name="Wang P.W."/>
            <person name="Gong Y."/>
            <person name="Weir B.S."/>
            <person name="Guttman D.S."/>
        </authorList>
    </citation>
    <scope>NUCLEOTIDE SEQUENCE [LARGE SCALE GENOMIC DNA]</scope>
    <source>
        <strain evidence="1 2">ICMP9151</strain>
    </source>
</reference>
<evidence type="ECO:0000313" key="2">
    <source>
        <dbReference type="Proteomes" id="UP000050523"/>
    </source>
</evidence>
<dbReference type="EMBL" id="LJRO01000305">
    <property type="protein sequence ID" value="KPY96728.1"/>
    <property type="molecule type" value="Genomic_DNA"/>
</dbReference>
<proteinExistence type="predicted"/>
<protein>
    <submittedName>
        <fullName evidence="1">Uncharacterized protein</fullName>
    </submittedName>
</protein>